<comment type="caution">
    <text evidence="1">The sequence shown here is derived from an EMBL/GenBank/DDBJ whole genome shotgun (WGS) entry which is preliminary data.</text>
</comment>
<name>A0ACA9QIK0_9GLOM</name>
<sequence>PLSHDLASIILPYDTFGTYLDIQLRTNDEKLEKHNFKAAKDILTSV</sequence>
<proteinExistence type="predicted"/>
<dbReference type="Proteomes" id="UP000789920">
    <property type="component" value="Unassembled WGS sequence"/>
</dbReference>
<reference evidence="1" key="1">
    <citation type="submission" date="2021-06" db="EMBL/GenBank/DDBJ databases">
        <authorList>
            <person name="Kallberg Y."/>
            <person name="Tangrot J."/>
            <person name="Rosling A."/>
        </authorList>
    </citation>
    <scope>NUCLEOTIDE SEQUENCE</scope>
    <source>
        <strain evidence="1">MA461A</strain>
    </source>
</reference>
<feature type="non-terminal residue" evidence="1">
    <location>
        <position position="1"/>
    </location>
</feature>
<gene>
    <name evidence="1" type="ORF">RPERSI_LOCUS14371</name>
</gene>
<evidence type="ECO:0000313" key="2">
    <source>
        <dbReference type="Proteomes" id="UP000789920"/>
    </source>
</evidence>
<accession>A0ACA9QIK0</accession>
<dbReference type="EMBL" id="CAJVQC010033020">
    <property type="protein sequence ID" value="CAG8752797.1"/>
    <property type="molecule type" value="Genomic_DNA"/>
</dbReference>
<organism evidence="1 2">
    <name type="scientific">Racocetra persica</name>
    <dbReference type="NCBI Taxonomy" id="160502"/>
    <lineage>
        <taxon>Eukaryota</taxon>
        <taxon>Fungi</taxon>
        <taxon>Fungi incertae sedis</taxon>
        <taxon>Mucoromycota</taxon>
        <taxon>Glomeromycotina</taxon>
        <taxon>Glomeromycetes</taxon>
        <taxon>Diversisporales</taxon>
        <taxon>Gigasporaceae</taxon>
        <taxon>Racocetra</taxon>
    </lineage>
</organism>
<evidence type="ECO:0000313" key="1">
    <source>
        <dbReference type="EMBL" id="CAG8752797.1"/>
    </source>
</evidence>
<protein>
    <submittedName>
        <fullName evidence="1">25239_t:CDS:1</fullName>
    </submittedName>
</protein>
<keyword evidence="2" id="KW-1185">Reference proteome</keyword>